<proteinExistence type="predicted"/>
<accession>A0A0W1ARY1</accession>
<dbReference type="Gene3D" id="3.30.457.10">
    <property type="entry name" value="Copper amine oxidase-like, N-terminal domain"/>
    <property type="match status" value="1"/>
</dbReference>
<dbReference type="InterPro" id="IPR012854">
    <property type="entry name" value="Cu_amine_oxidase-like_N"/>
</dbReference>
<sequence>MKTFKVIGAVLAGTLIASNVISAAPIQPAPVKPATHSSVPQDSFGGLKYVLVINGNGFSPVDAPLYVGSSKEVMIPIRTAAEALGYKLTWTQSLQSLGLVKDSQSMSFQIAKDAYRNGTTLLSLGAVPELKNGKTYVPLSFFEKVMKLEIIAGPTGTISINSKEQGNGETASDTIKQGSITSIYKGEKNAEIGLNGYGHGVRLGISDETEIVSADNKKLTFADLQLGMSIEVEHSMVMAMSMPPLTSAIKIVVKEQAPPDQQTLGTAGVIEEVTPLDNGITRVVIKGDKLSETSFETIVLNITDTTPILGTKDNQKIAASELKKGDKLYAFYGPMLTKSMPPIGQATKIVVEN</sequence>
<dbReference type="AlphaFoldDB" id="A0A0W1ARY1"/>
<dbReference type="SUPFAM" id="SSF55383">
    <property type="entry name" value="Copper amine oxidase, domain N"/>
    <property type="match status" value="1"/>
</dbReference>
<dbReference type="RefSeq" id="WP_060626163.1">
    <property type="nucleotide sequence ID" value="NZ_LCZJ02000037.1"/>
</dbReference>
<evidence type="ECO:0000256" key="1">
    <source>
        <dbReference type="SAM" id="SignalP"/>
    </source>
</evidence>
<dbReference type="Proteomes" id="UP000054709">
    <property type="component" value="Unassembled WGS sequence"/>
</dbReference>
<dbReference type="Pfam" id="PF07833">
    <property type="entry name" value="Cu_amine_oxidN1"/>
    <property type="match status" value="1"/>
</dbReference>
<protein>
    <recommendedName>
        <fullName evidence="2">Copper amine oxidase-like N-terminal domain-containing protein</fullName>
    </recommendedName>
</protein>
<evidence type="ECO:0000313" key="3">
    <source>
        <dbReference type="EMBL" id="KTD84092.1"/>
    </source>
</evidence>
<evidence type="ECO:0000313" key="4">
    <source>
        <dbReference type="Proteomes" id="UP000054709"/>
    </source>
</evidence>
<reference evidence="3 4" key="1">
    <citation type="journal article" date="2015" name="Int. Biodeterior. Biodegradation">
        <title>Physiological and genetic screening methods for the isolation of methyl tert-butyl ether-degrading bacteria for bioremediation purposes.</title>
        <authorList>
            <person name="Guisado I.M."/>
            <person name="Purswani J."/>
            <person name="Gonzalez Lopez J."/>
            <person name="Pozo C."/>
        </authorList>
    </citation>
    <scope>NUCLEOTIDE SEQUENCE [LARGE SCALE GENOMIC DNA]</scope>
    <source>
        <strain evidence="3 4">SH7</strain>
    </source>
</reference>
<keyword evidence="1" id="KW-0732">Signal</keyword>
<feature type="domain" description="Copper amine oxidase-like N-terminal" evidence="2">
    <location>
        <begin position="53"/>
        <end position="150"/>
    </location>
</feature>
<feature type="signal peptide" evidence="1">
    <location>
        <begin position="1"/>
        <end position="23"/>
    </location>
</feature>
<keyword evidence="4" id="KW-1185">Reference proteome</keyword>
<gene>
    <name evidence="3" type="ORF">UQ64_28445</name>
</gene>
<dbReference type="EMBL" id="LCZJ02000037">
    <property type="protein sequence ID" value="KTD84092.1"/>
    <property type="molecule type" value="Genomic_DNA"/>
</dbReference>
<organism evidence="3 4">
    <name type="scientific">Paenibacillus etheri</name>
    <dbReference type="NCBI Taxonomy" id="1306852"/>
    <lineage>
        <taxon>Bacteria</taxon>
        <taxon>Bacillati</taxon>
        <taxon>Bacillota</taxon>
        <taxon>Bacilli</taxon>
        <taxon>Bacillales</taxon>
        <taxon>Paenibacillaceae</taxon>
        <taxon>Paenibacillus</taxon>
    </lineage>
</organism>
<dbReference type="InterPro" id="IPR036582">
    <property type="entry name" value="Mao_N_sf"/>
</dbReference>
<dbReference type="OrthoDB" id="2029085at2"/>
<name>A0A0W1ARY1_9BACL</name>
<feature type="chain" id="PRO_5006920022" description="Copper amine oxidase-like N-terminal domain-containing protein" evidence="1">
    <location>
        <begin position="24"/>
        <end position="353"/>
    </location>
</feature>
<comment type="caution">
    <text evidence="3">The sequence shown here is derived from an EMBL/GenBank/DDBJ whole genome shotgun (WGS) entry which is preliminary data.</text>
</comment>
<evidence type="ECO:0000259" key="2">
    <source>
        <dbReference type="Pfam" id="PF07833"/>
    </source>
</evidence>